<keyword evidence="4" id="KW-1185">Reference proteome</keyword>
<dbReference type="InterPro" id="IPR001279">
    <property type="entry name" value="Metallo-B-lactamas"/>
</dbReference>
<feature type="domain" description="Metallo-beta-lactamase" evidence="2">
    <location>
        <begin position="57"/>
        <end position="273"/>
    </location>
</feature>
<dbReference type="OrthoDB" id="9789133at2"/>
<protein>
    <submittedName>
        <fullName evidence="3">L-ascorbate metabolism protein UlaG (Beta-lactamase superfamily)</fullName>
    </submittedName>
</protein>
<sequence length="339" mass="35839">MRRRRAIAGSVAVLVLLAVAAGAWLLWWRPAQDAQRLAVLVRTEPPAADALTLTWFGVTAVLMRHGDDALMIDPFFSRPPGYGPLLRNAPIAPDPQRIAEGLRHAGIERLHGVLVSHSHYDHAMDAGAVARRTGAMLVGSSSTLQIGRGAGLPEARLHDIADGASLDLGPFTVRFIESRHAGATGGAPTGDIITPLVPPARYLDYRQGGTYSILVTHPRGTVLHHGSAGFVTGALAGVHADTIVLGAALVGDAEAYVREVVDPVGAREVVLSHWDDFTRPLSAPLRPMPVVVNLAPLLEALSRRSGLRVRTPALAQPIAVTPPPPSTATAVPSGSRRNR</sequence>
<name>A0A318E849_9GAMM</name>
<dbReference type="SMART" id="SM00849">
    <property type="entry name" value="Lactamase_B"/>
    <property type="match status" value="1"/>
</dbReference>
<organism evidence="3 4">
    <name type="scientific">Sinimarinibacterium flocculans</name>
    <dbReference type="NCBI Taxonomy" id="985250"/>
    <lineage>
        <taxon>Bacteria</taxon>
        <taxon>Pseudomonadati</taxon>
        <taxon>Pseudomonadota</taxon>
        <taxon>Gammaproteobacteria</taxon>
        <taxon>Nevskiales</taxon>
        <taxon>Nevskiaceae</taxon>
        <taxon>Sinimarinibacterium</taxon>
    </lineage>
</organism>
<dbReference type="Proteomes" id="UP000248330">
    <property type="component" value="Unassembled WGS sequence"/>
</dbReference>
<dbReference type="Pfam" id="PF00753">
    <property type="entry name" value="Lactamase_B"/>
    <property type="match status" value="1"/>
</dbReference>
<evidence type="ECO:0000256" key="1">
    <source>
        <dbReference type="SAM" id="MobiDB-lite"/>
    </source>
</evidence>
<dbReference type="RefSeq" id="WP_110266501.1">
    <property type="nucleotide sequence ID" value="NZ_CAWNXA010000011.1"/>
</dbReference>
<proteinExistence type="predicted"/>
<dbReference type="Gene3D" id="3.60.15.10">
    <property type="entry name" value="Ribonuclease Z/Hydroxyacylglutathione hydrolase-like"/>
    <property type="match status" value="1"/>
</dbReference>
<dbReference type="InterPro" id="IPR036866">
    <property type="entry name" value="RibonucZ/Hydroxyglut_hydro"/>
</dbReference>
<evidence type="ECO:0000313" key="3">
    <source>
        <dbReference type="EMBL" id="PXV64957.1"/>
    </source>
</evidence>
<gene>
    <name evidence="3" type="ORF">C8D93_111129</name>
</gene>
<comment type="caution">
    <text evidence="3">The sequence shown here is derived from an EMBL/GenBank/DDBJ whole genome shotgun (WGS) entry which is preliminary data.</text>
</comment>
<feature type="region of interest" description="Disordered" evidence="1">
    <location>
        <begin position="316"/>
        <end position="339"/>
    </location>
</feature>
<dbReference type="SUPFAM" id="SSF56281">
    <property type="entry name" value="Metallo-hydrolase/oxidoreductase"/>
    <property type="match status" value="1"/>
</dbReference>
<evidence type="ECO:0000313" key="4">
    <source>
        <dbReference type="Proteomes" id="UP000248330"/>
    </source>
</evidence>
<dbReference type="AlphaFoldDB" id="A0A318E849"/>
<evidence type="ECO:0000259" key="2">
    <source>
        <dbReference type="SMART" id="SM00849"/>
    </source>
</evidence>
<dbReference type="EMBL" id="QICN01000011">
    <property type="protein sequence ID" value="PXV64957.1"/>
    <property type="molecule type" value="Genomic_DNA"/>
</dbReference>
<dbReference type="PANTHER" id="PTHR43546">
    <property type="entry name" value="UPF0173 METAL-DEPENDENT HYDROLASE MJ1163-RELATED"/>
    <property type="match status" value="1"/>
</dbReference>
<reference evidence="3 4" key="1">
    <citation type="submission" date="2018-04" db="EMBL/GenBank/DDBJ databases">
        <title>Genomic Encyclopedia of Type Strains, Phase IV (KMG-IV): sequencing the most valuable type-strain genomes for metagenomic binning, comparative biology and taxonomic classification.</title>
        <authorList>
            <person name="Goeker M."/>
        </authorList>
    </citation>
    <scope>NUCLEOTIDE SEQUENCE [LARGE SCALE GENOMIC DNA]</scope>
    <source>
        <strain evidence="3 4">DSM 104150</strain>
    </source>
</reference>
<dbReference type="InterPro" id="IPR050114">
    <property type="entry name" value="UPF0173_UPF0282_UlaG_hydrolase"/>
</dbReference>
<dbReference type="PANTHER" id="PTHR43546:SF3">
    <property type="entry name" value="UPF0173 METAL-DEPENDENT HYDROLASE MJ1163"/>
    <property type="match status" value="1"/>
</dbReference>
<accession>A0A318E849</accession>